<dbReference type="EMBL" id="JAHYIQ010000006">
    <property type="protein sequence ID" value="KAK1131639.1"/>
    <property type="molecule type" value="Genomic_DNA"/>
</dbReference>
<keyword evidence="2" id="KW-1185">Reference proteome</keyword>
<dbReference type="Proteomes" id="UP001177670">
    <property type="component" value="Unassembled WGS sequence"/>
</dbReference>
<organism evidence="1 2">
    <name type="scientific">Melipona bicolor</name>
    <dbReference type="NCBI Taxonomy" id="60889"/>
    <lineage>
        <taxon>Eukaryota</taxon>
        <taxon>Metazoa</taxon>
        <taxon>Ecdysozoa</taxon>
        <taxon>Arthropoda</taxon>
        <taxon>Hexapoda</taxon>
        <taxon>Insecta</taxon>
        <taxon>Pterygota</taxon>
        <taxon>Neoptera</taxon>
        <taxon>Endopterygota</taxon>
        <taxon>Hymenoptera</taxon>
        <taxon>Apocrita</taxon>
        <taxon>Aculeata</taxon>
        <taxon>Apoidea</taxon>
        <taxon>Anthophila</taxon>
        <taxon>Apidae</taxon>
        <taxon>Melipona</taxon>
    </lineage>
</organism>
<gene>
    <name evidence="1" type="ORF">K0M31_017929</name>
</gene>
<proteinExistence type="predicted"/>
<reference evidence="1" key="1">
    <citation type="submission" date="2021-10" db="EMBL/GenBank/DDBJ databases">
        <title>Melipona bicolor Genome sequencing and assembly.</title>
        <authorList>
            <person name="Araujo N.S."/>
            <person name="Arias M.C."/>
        </authorList>
    </citation>
    <scope>NUCLEOTIDE SEQUENCE</scope>
    <source>
        <strain evidence="1">USP_2M_L1-L4_2017</strain>
        <tissue evidence="1">Whole body</tissue>
    </source>
</reference>
<comment type="caution">
    <text evidence="1">The sequence shown here is derived from an EMBL/GenBank/DDBJ whole genome shotgun (WGS) entry which is preliminary data.</text>
</comment>
<protein>
    <submittedName>
        <fullName evidence="1">Uncharacterized protein</fullName>
    </submittedName>
</protein>
<name>A0AA40KSY1_9HYME</name>
<accession>A0AA40KSY1</accession>
<sequence length="104" mass="11735">MGLWDPSQLLPLCADRTCIMSVDYGAYQISLKRAVATVADASRKPGPLQPPVIFAPNEWQTYNGRNARGIRMLGHRPNRLFHLGASLWRRGFSEREREAERPSG</sequence>
<evidence type="ECO:0000313" key="2">
    <source>
        <dbReference type="Proteomes" id="UP001177670"/>
    </source>
</evidence>
<dbReference type="AlphaFoldDB" id="A0AA40KSY1"/>
<evidence type="ECO:0000313" key="1">
    <source>
        <dbReference type="EMBL" id="KAK1131639.1"/>
    </source>
</evidence>